<dbReference type="Proteomes" id="UP000009328">
    <property type="component" value="Unassembled WGS sequence"/>
</dbReference>
<keyword evidence="3" id="KW-1185">Reference proteome</keyword>
<evidence type="ECO:0000256" key="1">
    <source>
        <dbReference type="SAM" id="Phobius"/>
    </source>
</evidence>
<dbReference type="HOGENOM" id="CLU_136352_0_0_1"/>
<keyword evidence="1" id="KW-0812">Transmembrane</keyword>
<dbReference type="PANTHER" id="PTHR37849:SF1">
    <property type="entry name" value="YALI0E11605P"/>
    <property type="match status" value="1"/>
</dbReference>
<gene>
    <name evidence="2" type="ORF">BN7_4216</name>
</gene>
<proteinExistence type="predicted"/>
<dbReference type="PANTHER" id="PTHR37849">
    <property type="entry name" value="YALI0E11605P"/>
    <property type="match status" value="1"/>
</dbReference>
<dbReference type="EMBL" id="CAIF01000148">
    <property type="protein sequence ID" value="CCH44647.1"/>
    <property type="molecule type" value="Genomic_DNA"/>
</dbReference>
<dbReference type="AlphaFoldDB" id="K0KRG2"/>
<dbReference type="eggNOG" id="ENOG502S5A2">
    <property type="taxonomic scope" value="Eukaryota"/>
</dbReference>
<name>K0KRG2_WICCF</name>
<evidence type="ECO:0000313" key="2">
    <source>
        <dbReference type="EMBL" id="CCH44647.1"/>
    </source>
</evidence>
<accession>K0KRG2</accession>
<dbReference type="STRING" id="1206466.K0KRG2"/>
<keyword evidence="1" id="KW-1133">Transmembrane helix</keyword>
<sequence length="115" mass="12378">MRQSIFQTAKRLYSTAAAPAAQAATSSPAAATTAAATTAKVVSKPAKRIGAFRGGFLGFFFGVSLTSIFTYSYVLDQHKTSSNVIISDVLSLQKSIRVLEEHVRVLEKNQKPIDK</sequence>
<keyword evidence="1" id="KW-0472">Membrane</keyword>
<dbReference type="InParanoid" id="K0KRG2"/>
<organism evidence="2 3">
    <name type="scientific">Wickerhamomyces ciferrii (strain ATCC 14091 / BCRC 22168 / CBS 111 / JCM 3599 / NBRC 0793 / NRRL Y-1031 F-60-10)</name>
    <name type="common">Yeast</name>
    <name type="synonym">Pichia ciferrii</name>
    <dbReference type="NCBI Taxonomy" id="1206466"/>
    <lineage>
        <taxon>Eukaryota</taxon>
        <taxon>Fungi</taxon>
        <taxon>Dikarya</taxon>
        <taxon>Ascomycota</taxon>
        <taxon>Saccharomycotina</taxon>
        <taxon>Saccharomycetes</taxon>
        <taxon>Phaffomycetales</taxon>
        <taxon>Wickerhamomycetaceae</taxon>
        <taxon>Wickerhamomyces</taxon>
    </lineage>
</organism>
<feature type="transmembrane region" description="Helical" evidence="1">
    <location>
        <begin position="51"/>
        <end position="74"/>
    </location>
</feature>
<protein>
    <submittedName>
        <fullName evidence="2">Secreted protein</fullName>
    </submittedName>
</protein>
<evidence type="ECO:0000313" key="3">
    <source>
        <dbReference type="Proteomes" id="UP000009328"/>
    </source>
</evidence>
<reference evidence="2 3" key="1">
    <citation type="journal article" date="2012" name="Eukaryot. Cell">
        <title>Draft genome sequence of Wickerhamomyces ciferrii NRRL Y-1031 F-60-10.</title>
        <authorList>
            <person name="Schneider J."/>
            <person name="Andrea H."/>
            <person name="Blom J."/>
            <person name="Jaenicke S."/>
            <person name="Ruckert C."/>
            <person name="Schorsch C."/>
            <person name="Szczepanowski R."/>
            <person name="Farwick M."/>
            <person name="Goesmann A."/>
            <person name="Puhler A."/>
            <person name="Schaffer S."/>
            <person name="Tauch A."/>
            <person name="Kohler T."/>
            <person name="Brinkrolf K."/>
        </authorList>
    </citation>
    <scope>NUCLEOTIDE SEQUENCE [LARGE SCALE GENOMIC DNA]</scope>
    <source>
        <strain evidence="3">ATCC 14091 / BCRC 22168 / CBS 111 / JCM 3599 / NBRC 0793 / NRRL Y-1031 F-60-10</strain>
    </source>
</reference>
<comment type="caution">
    <text evidence="2">The sequence shown here is derived from an EMBL/GenBank/DDBJ whole genome shotgun (WGS) entry which is preliminary data.</text>
</comment>